<organism evidence="2 4">
    <name type="scientific">Pseudomonas costantinii</name>
    <dbReference type="NCBI Taxonomy" id="168469"/>
    <lineage>
        <taxon>Bacteria</taxon>
        <taxon>Pseudomonadati</taxon>
        <taxon>Pseudomonadota</taxon>
        <taxon>Gammaproteobacteria</taxon>
        <taxon>Pseudomonadales</taxon>
        <taxon>Pseudomonadaceae</taxon>
        <taxon>Pseudomonas</taxon>
    </lineage>
</organism>
<name>A0A1S2UKL7_9PSED</name>
<gene>
    <name evidence="2" type="ORF">BFL40_26250</name>
    <name evidence="3" type="ORF">SAMN04515675_3500</name>
</gene>
<accession>A0A1S2UKL7</accession>
<evidence type="ECO:0000313" key="2">
    <source>
        <dbReference type="EMBL" id="OIN46769.1"/>
    </source>
</evidence>
<dbReference type="PANTHER" id="PTHR38731:SF1">
    <property type="entry name" value="FECR PROTEIN DOMAIN-CONTAINING PROTEIN"/>
    <property type="match status" value="1"/>
</dbReference>
<evidence type="ECO:0000259" key="1">
    <source>
        <dbReference type="Pfam" id="PF04773"/>
    </source>
</evidence>
<dbReference type="InterPro" id="IPR006860">
    <property type="entry name" value="FecR"/>
</dbReference>
<proteinExistence type="predicted"/>
<dbReference type="Pfam" id="PF04773">
    <property type="entry name" value="FecR"/>
    <property type="match status" value="1"/>
</dbReference>
<reference evidence="3 5" key="2">
    <citation type="submission" date="2016-10" db="EMBL/GenBank/DDBJ databases">
        <authorList>
            <person name="Varghese N."/>
            <person name="Submissions S."/>
        </authorList>
    </citation>
    <scope>NUCLEOTIDE SEQUENCE [LARGE SCALE GENOMIC DNA]</scope>
    <source>
        <strain evidence="3 5">BS2773</strain>
    </source>
</reference>
<dbReference type="Gene3D" id="2.60.120.1440">
    <property type="match status" value="1"/>
</dbReference>
<keyword evidence="5" id="KW-1185">Reference proteome</keyword>
<evidence type="ECO:0000313" key="5">
    <source>
        <dbReference type="Proteomes" id="UP000182179"/>
    </source>
</evidence>
<dbReference type="EMBL" id="MDDR01000046">
    <property type="protein sequence ID" value="OIN46769.1"/>
    <property type="molecule type" value="Genomic_DNA"/>
</dbReference>
<dbReference type="EMBL" id="FNTS01000002">
    <property type="protein sequence ID" value="SED99840.1"/>
    <property type="molecule type" value="Genomic_DNA"/>
</dbReference>
<reference evidence="2 4" key="1">
    <citation type="submission" date="2016-08" db="EMBL/GenBank/DDBJ databases">
        <title>Draft genome sequence of Pseudomonas costantinii LMG 22119, type strain isolated from cultivated mushroom (Agaricus bisporus) sporophores.</title>
        <authorList>
            <person name="Tambong J.T."/>
        </authorList>
    </citation>
    <scope>NUCLEOTIDE SEQUENCE [LARGE SCALE GENOMIC DNA]</scope>
    <source>
        <strain evidence="2 4">LMG 22119</strain>
    </source>
</reference>
<dbReference type="Proteomes" id="UP000181661">
    <property type="component" value="Unassembled WGS sequence"/>
</dbReference>
<feature type="domain" description="FecR protein" evidence="1">
    <location>
        <begin position="92"/>
        <end position="186"/>
    </location>
</feature>
<comment type="caution">
    <text evidence="2">The sequence shown here is derived from an EMBL/GenBank/DDBJ whole genome shotgun (WGS) entry which is preliminary data.</text>
</comment>
<dbReference type="PANTHER" id="PTHR38731">
    <property type="entry name" value="LIPL45-RELATED LIPOPROTEIN-RELATED"/>
    <property type="match status" value="1"/>
</dbReference>
<dbReference type="AlphaFoldDB" id="A0A1S2UKL7"/>
<evidence type="ECO:0000313" key="3">
    <source>
        <dbReference type="EMBL" id="SED99840.1"/>
    </source>
</evidence>
<sequence>MSTMTFFSCRYRHLFSALLGSSLIVTLGAVSLPAVARPAPPRAPYIDDNLLCRAQPLPAVVQHLTGEAWKLDDKGVSTVLTEGMAIDEQESVKTSPSAFVSLLLGDGSRIVLPSSSQVRLHLVEEQAIPQVILEQGQVEAYVIKRASDYDRFQIVTPVGVLGVRGTHFRVRNDGERSVVEVLNGQVAVNRDETPPSTKPVKKKPVVGPVAGEVKVGARQGLVVKKQGELKPVELLAPPILVGQDGQKGDAPVWTLFLRPLPGAQRYRAQVATDKAFMDIKQENFSSKPQMSFTGLKASFYHVRLSAYDEQGLEGATGVYDIFYYPPATRVQQTSGG</sequence>
<protein>
    <submittedName>
        <fullName evidence="3">Uncharacterized conserved protein, contains LysM and FecR domains</fullName>
    </submittedName>
</protein>
<dbReference type="Proteomes" id="UP000182179">
    <property type="component" value="Unassembled WGS sequence"/>
</dbReference>
<evidence type="ECO:0000313" key="4">
    <source>
        <dbReference type="Proteomes" id="UP000181661"/>
    </source>
</evidence>